<feature type="transmembrane region" description="Helical" evidence="21">
    <location>
        <begin position="337"/>
        <end position="362"/>
    </location>
</feature>
<feature type="transmembrane region" description="Helical" evidence="21">
    <location>
        <begin position="184"/>
        <end position="200"/>
    </location>
</feature>
<keyword evidence="12" id="KW-0325">Glycoprotein</keyword>
<evidence type="ECO:0000256" key="18">
    <source>
        <dbReference type="ARBA" id="ARBA00038442"/>
    </source>
</evidence>
<evidence type="ECO:0000256" key="1">
    <source>
        <dbReference type="ARBA" id="ARBA00004107"/>
    </source>
</evidence>
<dbReference type="GO" id="GO:0031902">
    <property type="term" value="C:late endosome membrane"/>
    <property type="evidence" value="ECO:0007669"/>
    <property type="project" value="UniProtKB-SubCell"/>
</dbReference>
<keyword evidence="9" id="KW-0915">Sodium</keyword>
<comment type="catalytic activity">
    <reaction evidence="16">
        <text>L-leucine(in) = L-leucine(out)</text>
        <dbReference type="Rhea" id="RHEA:73011"/>
        <dbReference type="ChEBI" id="CHEBI:57427"/>
    </reaction>
</comment>
<dbReference type="PANTHER" id="PTHR22950">
    <property type="entry name" value="AMINO ACID TRANSPORTER"/>
    <property type="match status" value="1"/>
</dbReference>
<dbReference type="Pfam" id="PF01490">
    <property type="entry name" value="Aa_trans"/>
    <property type="match status" value="1"/>
</dbReference>
<evidence type="ECO:0000256" key="13">
    <source>
        <dbReference type="ARBA" id="ARBA00023228"/>
    </source>
</evidence>
<feature type="transmembrane region" description="Helical" evidence="21">
    <location>
        <begin position="374"/>
        <end position="395"/>
    </location>
</feature>
<evidence type="ECO:0000256" key="19">
    <source>
        <dbReference type="ARBA" id="ARBA00040233"/>
    </source>
</evidence>
<feature type="transmembrane region" description="Helical" evidence="21">
    <location>
        <begin position="401"/>
        <end position="425"/>
    </location>
</feature>
<dbReference type="InterPro" id="IPR013057">
    <property type="entry name" value="AA_transpt_TM"/>
</dbReference>
<evidence type="ECO:0000256" key="7">
    <source>
        <dbReference type="ARBA" id="ARBA00022970"/>
    </source>
</evidence>
<protein>
    <recommendedName>
        <fullName evidence="19">Neutral amino acid transporter 9</fullName>
    </recommendedName>
    <alternativeName>
        <fullName evidence="20">Solute carrier family 38 member 9</fullName>
    </alternativeName>
</protein>
<evidence type="ECO:0000256" key="11">
    <source>
        <dbReference type="ARBA" id="ARBA00023157"/>
    </source>
</evidence>
<comment type="similarity">
    <text evidence="18">Belongs to the amino acid/polyamine transporter 2 family. SLC38A9 subfamily.</text>
</comment>
<sequence>MMSDGLAKSMLAAVLFSCIHYIHIDSTSRQLCWKRNCCYPPPRGGRGILLSPGSSVHPSGWLGVNIYFNGGGFPISDGYIFIVSGKLVNGVNVDINMHNFMKELFHHFPSTFLKRVLKLTHWTNGYFFNGESANVNKNHSQQNKTGKSGDGTSRMGEVIPVDTDLLGPGTTEGTVFNLWWHKQRTVPLYLVLIVLPLLNFKSAQFFARFNNLGTLSVAYLVILVTIKAAHWGIHLEYHWTDCDNPLFVPEFRSFFPAMTGILTLAFFIHNCSITLFKNNRNQHNNVRDLVIAYVLVGSTYLYVGCLVFASFPVNPLSKSCIEQNFLDNFPADDITTFIARVCLLFQLMTVYPLLAFFIRVQLFTQLFGKSYPSFLHVLFLNVILVTTGVIMATFYPNIGTIIRYSGAICGLAFVFIFPCLIHLIFQRRCGRLTASSVIFHSLFMLLGLANLFAQFLI</sequence>
<comment type="catalytic activity">
    <reaction evidence="14">
        <text>L-asparagine(out) = L-asparagine(in)</text>
        <dbReference type="Rhea" id="RHEA:73423"/>
        <dbReference type="ChEBI" id="CHEBI:58048"/>
    </reaction>
</comment>
<keyword evidence="7" id="KW-0029">Amino-acid transport</keyword>
<evidence type="ECO:0000256" key="21">
    <source>
        <dbReference type="SAM" id="Phobius"/>
    </source>
</evidence>
<keyword evidence="10 21" id="KW-0472">Membrane</keyword>
<feature type="transmembrane region" description="Helical" evidence="21">
    <location>
        <begin position="253"/>
        <end position="276"/>
    </location>
</feature>
<evidence type="ECO:0000256" key="17">
    <source>
        <dbReference type="ARBA" id="ARBA00036984"/>
    </source>
</evidence>
<keyword evidence="24" id="KW-1185">Reference proteome</keyword>
<evidence type="ECO:0000256" key="20">
    <source>
        <dbReference type="ARBA" id="ARBA00042870"/>
    </source>
</evidence>
<evidence type="ECO:0000313" key="24">
    <source>
        <dbReference type="Proteomes" id="UP000694388"/>
    </source>
</evidence>
<dbReference type="AlphaFoldDB" id="A0A8C4Q0A7"/>
<name>A0A8C4Q0A7_EPTBU</name>
<comment type="catalytic activity">
    <reaction evidence="15">
        <text>L-glutamine(out) = L-glutamine(in)</text>
        <dbReference type="Rhea" id="RHEA:73419"/>
        <dbReference type="ChEBI" id="CHEBI:58359"/>
    </reaction>
</comment>
<dbReference type="Proteomes" id="UP000694388">
    <property type="component" value="Unplaced"/>
</dbReference>
<keyword evidence="3" id="KW-0813">Transport</keyword>
<accession>A0A8C4Q0A7</accession>
<dbReference type="GO" id="GO:0005765">
    <property type="term" value="C:lysosomal membrane"/>
    <property type="evidence" value="ECO:0007669"/>
    <property type="project" value="UniProtKB-SubCell"/>
</dbReference>
<dbReference type="OMA" id="ASKAYDC"/>
<feature type="transmembrane region" description="Helical" evidence="21">
    <location>
        <begin position="437"/>
        <end position="456"/>
    </location>
</feature>
<evidence type="ECO:0000256" key="5">
    <source>
        <dbReference type="ARBA" id="ARBA00022723"/>
    </source>
</evidence>
<comment type="subcellular location">
    <subcellularLocation>
        <location evidence="1">Late endosome membrane</location>
        <topology evidence="1">Multi-pass membrane protein</topology>
    </subcellularLocation>
    <subcellularLocation>
        <location evidence="2">Lysosome membrane</location>
        <topology evidence="2">Multi-pass membrane protein</topology>
    </subcellularLocation>
</comment>
<feature type="domain" description="Amino acid transporter transmembrane" evidence="22">
    <location>
        <begin position="178"/>
        <end position="427"/>
    </location>
</feature>
<evidence type="ECO:0000256" key="8">
    <source>
        <dbReference type="ARBA" id="ARBA00022989"/>
    </source>
</evidence>
<evidence type="ECO:0000256" key="3">
    <source>
        <dbReference type="ARBA" id="ARBA00022448"/>
    </source>
</evidence>
<feature type="transmembrane region" description="Helical" evidence="21">
    <location>
        <begin position="288"/>
        <end position="309"/>
    </location>
</feature>
<dbReference type="GO" id="GO:0046872">
    <property type="term" value="F:metal ion binding"/>
    <property type="evidence" value="ECO:0007669"/>
    <property type="project" value="UniProtKB-KW"/>
</dbReference>
<keyword evidence="5" id="KW-0479">Metal-binding</keyword>
<evidence type="ECO:0000256" key="12">
    <source>
        <dbReference type="ARBA" id="ARBA00023180"/>
    </source>
</evidence>
<keyword evidence="6" id="KW-0967">Endosome</keyword>
<dbReference type="GO" id="GO:0015179">
    <property type="term" value="F:L-amino acid transmembrane transporter activity"/>
    <property type="evidence" value="ECO:0007669"/>
    <property type="project" value="TreeGrafter"/>
</dbReference>
<evidence type="ECO:0000256" key="15">
    <source>
        <dbReference type="ARBA" id="ARBA00036878"/>
    </source>
</evidence>
<evidence type="ECO:0000256" key="16">
    <source>
        <dbReference type="ARBA" id="ARBA00036887"/>
    </source>
</evidence>
<evidence type="ECO:0000256" key="2">
    <source>
        <dbReference type="ARBA" id="ARBA00004155"/>
    </source>
</evidence>
<reference evidence="23" key="2">
    <citation type="submission" date="2025-09" db="UniProtKB">
        <authorList>
            <consortium name="Ensembl"/>
        </authorList>
    </citation>
    <scope>IDENTIFICATION</scope>
</reference>
<organism evidence="23 24">
    <name type="scientific">Eptatretus burgeri</name>
    <name type="common">Inshore hagfish</name>
    <dbReference type="NCBI Taxonomy" id="7764"/>
    <lineage>
        <taxon>Eukaryota</taxon>
        <taxon>Metazoa</taxon>
        <taxon>Chordata</taxon>
        <taxon>Craniata</taxon>
        <taxon>Vertebrata</taxon>
        <taxon>Cyclostomata</taxon>
        <taxon>Myxini</taxon>
        <taxon>Myxiniformes</taxon>
        <taxon>Myxinidae</taxon>
        <taxon>Eptatretinae</taxon>
        <taxon>Eptatretus</taxon>
    </lineage>
</organism>
<dbReference type="Ensembl" id="ENSEBUT00000008544.1">
    <property type="protein sequence ID" value="ENSEBUP00000008052.1"/>
    <property type="gene ID" value="ENSEBUG00000005232.1"/>
</dbReference>
<evidence type="ECO:0000256" key="14">
    <source>
        <dbReference type="ARBA" id="ARBA00036663"/>
    </source>
</evidence>
<keyword evidence="8 21" id="KW-1133">Transmembrane helix</keyword>
<dbReference type="GeneTree" id="ENSGT00390000005646"/>
<evidence type="ECO:0000256" key="6">
    <source>
        <dbReference type="ARBA" id="ARBA00022753"/>
    </source>
</evidence>
<evidence type="ECO:0000256" key="10">
    <source>
        <dbReference type="ARBA" id="ARBA00023136"/>
    </source>
</evidence>
<evidence type="ECO:0000313" key="23">
    <source>
        <dbReference type="Ensembl" id="ENSEBUP00000008052.1"/>
    </source>
</evidence>
<proteinExistence type="inferred from homology"/>
<reference evidence="23" key="1">
    <citation type="submission" date="2025-08" db="UniProtKB">
        <authorList>
            <consortium name="Ensembl"/>
        </authorList>
    </citation>
    <scope>IDENTIFICATION</scope>
</reference>
<evidence type="ECO:0000259" key="22">
    <source>
        <dbReference type="Pfam" id="PF01490"/>
    </source>
</evidence>
<keyword evidence="4 21" id="KW-0812">Transmembrane</keyword>
<comment type="catalytic activity">
    <reaction evidence="17">
        <text>L-tyrosine(in) = L-tyrosine(out)</text>
        <dbReference type="Rhea" id="RHEA:68572"/>
        <dbReference type="ChEBI" id="CHEBI:58315"/>
    </reaction>
</comment>
<dbReference type="PANTHER" id="PTHR22950:SF244">
    <property type="entry name" value="NEUTRAL AMINO ACID TRANSPORTER 9"/>
    <property type="match status" value="1"/>
</dbReference>
<keyword evidence="11" id="KW-1015">Disulfide bond</keyword>
<evidence type="ECO:0000256" key="4">
    <source>
        <dbReference type="ARBA" id="ARBA00022692"/>
    </source>
</evidence>
<evidence type="ECO:0000256" key="9">
    <source>
        <dbReference type="ARBA" id="ARBA00023053"/>
    </source>
</evidence>
<keyword evidence="13" id="KW-0458">Lysosome</keyword>
<feature type="transmembrane region" description="Helical" evidence="21">
    <location>
        <begin position="212"/>
        <end position="233"/>
    </location>
</feature>